<reference evidence="5 6" key="1">
    <citation type="submission" date="2016-01" db="EMBL/GenBank/DDBJ databases">
        <title>The new phylogeny of the genus Mycobacterium.</title>
        <authorList>
            <person name="Tarcisio F."/>
            <person name="Conor M."/>
            <person name="Antonella G."/>
            <person name="Elisabetta G."/>
            <person name="Giulia F.S."/>
            <person name="Sara T."/>
            <person name="Anna F."/>
            <person name="Clotilde B."/>
            <person name="Roberto B."/>
            <person name="Veronica D.S."/>
            <person name="Fabio R."/>
            <person name="Monica P."/>
            <person name="Olivier J."/>
            <person name="Enrico T."/>
            <person name="Nicola S."/>
        </authorList>
    </citation>
    <scope>NUCLEOTIDE SEQUENCE [LARGE SCALE GENOMIC DNA]</scope>
    <source>
        <strain evidence="5 6">DSM 45166</strain>
    </source>
</reference>
<dbReference type="AlphaFoldDB" id="A0A1X1XR15"/>
<accession>A0A1X1XR15</accession>
<evidence type="ECO:0000256" key="3">
    <source>
        <dbReference type="ARBA" id="ARBA00023163"/>
    </source>
</evidence>
<protein>
    <recommendedName>
        <fullName evidence="4">GntR C-terminal domain-containing protein</fullName>
    </recommendedName>
</protein>
<dbReference type="Gene3D" id="1.20.120.530">
    <property type="entry name" value="GntR ligand-binding domain-like"/>
    <property type="match status" value="1"/>
</dbReference>
<keyword evidence="6" id="KW-1185">Reference proteome</keyword>
<name>A0A1X1XR15_9MYCO</name>
<dbReference type="Pfam" id="PF07729">
    <property type="entry name" value="FCD"/>
    <property type="match status" value="1"/>
</dbReference>
<evidence type="ECO:0000313" key="6">
    <source>
        <dbReference type="Proteomes" id="UP000193487"/>
    </source>
</evidence>
<dbReference type="Proteomes" id="UP000193487">
    <property type="component" value="Unassembled WGS sequence"/>
</dbReference>
<keyword evidence="3" id="KW-0804">Transcription</keyword>
<proteinExistence type="predicted"/>
<sequence length="149" mass="16246">MHRGGFVLPIETSVGDNAEVWDLVFGLVARRAVARLTPEFDAQLAQVATELRATRDPATISALCEHYLDVLFDAASAPAVARMVRRIRATSIDTIFSVAPNTIEISRKGTLAVITAIRDHDSERANSAHAAMQRDCLDLLMKAFKNRGG</sequence>
<evidence type="ECO:0000256" key="2">
    <source>
        <dbReference type="ARBA" id="ARBA00023125"/>
    </source>
</evidence>
<dbReference type="EMBL" id="LQPE01000142">
    <property type="protein sequence ID" value="ORW01204.1"/>
    <property type="molecule type" value="Genomic_DNA"/>
</dbReference>
<dbReference type="InterPro" id="IPR008920">
    <property type="entry name" value="TF_FadR/GntR_C"/>
</dbReference>
<keyword evidence="1" id="KW-0805">Transcription regulation</keyword>
<keyword evidence="2" id="KW-0238">DNA-binding</keyword>
<gene>
    <name evidence="5" type="ORF">AWC14_08785</name>
</gene>
<dbReference type="GO" id="GO:0003677">
    <property type="term" value="F:DNA binding"/>
    <property type="evidence" value="ECO:0007669"/>
    <property type="project" value="UniProtKB-KW"/>
</dbReference>
<comment type="caution">
    <text evidence="5">The sequence shown here is derived from an EMBL/GenBank/DDBJ whole genome shotgun (WGS) entry which is preliminary data.</text>
</comment>
<evidence type="ECO:0000313" key="5">
    <source>
        <dbReference type="EMBL" id="ORW01204.1"/>
    </source>
</evidence>
<evidence type="ECO:0000259" key="4">
    <source>
        <dbReference type="Pfam" id="PF07729"/>
    </source>
</evidence>
<dbReference type="SUPFAM" id="SSF48008">
    <property type="entry name" value="GntR ligand-binding domain-like"/>
    <property type="match status" value="1"/>
</dbReference>
<evidence type="ECO:0000256" key="1">
    <source>
        <dbReference type="ARBA" id="ARBA00023015"/>
    </source>
</evidence>
<organism evidence="5 6">
    <name type="scientific">Mycobacterium kyorinense</name>
    <dbReference type="NCBI Taxonomy" id="487514"/>
    <lineage>
        <taxon>Bacteria</taxon>
        <taxon>Bacillati</taxon>
        <taxon>Actinomycetota</taxon>
        <taxon>Actinomycetes</taxon>
        <taxon>Mycobacteriales</taxon>
        <taxon>Mycobacteriaceae</taxon>
        <taxon>Mycobacterium</taxon>
    </lineage>
</organism>
<feature type="domain" description="GntR C-terminal" evidence="4">
    <location>
        <begin position="27"/>
        <end position="128"/>
    </location>
</feature>
<dbReference type="InterPro" id="IPR011711">
    <property type="entry name" value="GntR_C"/>
</dbReference>